<dbReference type="RefSeq" id="WP_104302433.1">
    <property type="nucleotide sequence ID" value="NZ_PSNX01000007.1"/>
</dbReference>
<dbReference type="Proteomes" id="UP000238605">
    <property type="component" value="Unassembled WGS sequence"/>
</dbReference>
<comment type="caution">
    <text evidence="1">The sequence shown here is derived from an EMBL/GenBank/DDBJ whole genome shotgun (WGS) entry which is preliminary data.</text>
</comment>
<name>A0A2S5SV89_9BURK</name>
<accession>A0A2S5SV89</accession>
<keyword evidence="2" id="KW-1185">Reference proteome</keyword>
<dbReference type="EMBL" id="PSNX01000007">
    <property type="protein sequence ID" value="PPE66487.1"/>
    <property type="molecule type" value="Genomic_DNA"/>
</dbReference>
<evidence type="ECO:0000313" key="2">
    <source>
        <dbReference type="Proteomes" id="UP000238605"/>
    </source>
</evidence>
<dbReference type="OrthoDB" id="8910497at2"/>
<reference evidence="1 2" key="1">
    <citation type="submission" date="2018-02" db="EMBL/GenBank/DDBJ databases">
        <title>Reclassifiation of [Polyangium] brachysporum DSM 7029 as Guopingzhaonella breviflexa gen. nov., sp. nov., a member of the family Comamonadaceae.</title>
        <authorList>
            <person name="Tang B."/>
        </authorList>
    </citation>
    <scope>NUCLEOTIDE SEQUENCE [LARGE SCALE GENOMIC DNA]</scope>
    <source>
        <strain evidence="1 2">BCRC 80649</strain>
    </source>
</reference>
<organism evidence="1 2">
    <name type="scientific">Caldimonas caldifontis</name>
    <dbReference type="NCBI Taxonomy" id="1452508"/>
    <lineage>
        <taxon>Bacteria</taxon>
        <taxon>Pseudomonadati</taxon>
        <taxon>Pseudomonadota</taxon>
        <taxon>Betaproteobacteria</taxon>
        <taxon>Burkholderiales</taxon>
        <taxon>Sphaerotilaceae</taxon>
        <taxon>Caldimonas</taxon>
    </lineage>
</organism>
<evidence type="ECO:0000313" key="1">
    <source>
        <dbReference type="EMBL" id="PPE66487.1"/>
    </source>
</evidence>
<proteinExistence type="predicted"/>
<gene>
    <name evidence="1" type="ORF">C1704_09275</name>
</gene>
<sequence length="73" mass="7974">MASLHTAAHPFALMMDPQSVIDAMERSDRLKRLHSRVCRPLDKPLLGRVSQDLAAYDDAIDGEPAVEDDSGAV</sequence>
<dbReference type="AlphaFoldDB" id="A0A2S5SV89"/>
<protein>
    <submittedName>
        <fullName evidence="1">Uncharacterized protein</fullName>
    </submittedName>
</protein>